<dbReference type="Pfam" id="PF04182">
    <property type="entry name" value="B-block_TFIIIC"/>
    <property type="match status" value="1"/>
</dbReference>
<keyword evidence="11" id="KW-1185">Reference proteome</keyword>
<evidence type="ECO:0000259" key="8">
    <source>
        <dbReference type="Pfam" id="PF23704"/>
    </source>
</evidence>
<dbReference type="InterPro" id="IPR056428">
    <property type="entry name" value="WH_GTF3C1"/>
</dbReference>
<reference evidence="10 11" key="1">
    <citation type="submission" date="2015-04" db="EMBL/GenBank/DDBJ databases">
        <authorList>
            <person name="Syromyatnikov M.Y."/>
            <person name="Popov V.N."/>
        </authorList>
    </citation>
    <scope>NUCLEOTIDE SEQUENCE [LARGE SCALE GENOMIC DNA]</scope>
</reference>
<keyword evidence="3" id="KW-0238">DNA-binding</keyword>
<feature type="region of interest" description="Disordered" evidence="6">
    <location>
        <begin position="1731"/>
        <end position="1766"/>
    </location>
</feature>
<dbReference type="EMBL" id="CVRI01000057">
    <property type="protein sequence ID" value="CRL02354.1"/>
    <property type="molecule type" value="Genomic_DNA"/>
</dbReference>
<organism evidence="10 11">
    <name type="scientific">Clunio marinus</name>
    <dbReference type="NCBI Taxonomy" id="568069"/>
    <lineage>
        <taxon>Eukaryota</taxon>
        <taxon>Metazoa</taxon>
        <taxon>Ecdysozoa</taxon>
        <taxon>Arthropoda</taxon>
        <taxon>Hexapoda</taxon>
        <taxon>Insecta</taxon>
        <taxon>Pterygota</taxon>
        <taxon>Neoptera</taxon>
        <taxon>Endopterygota</taxon>
        <taxon>Diptera</taxon>
        <taxon>Nematocera</taxon>
        <taxon>Chironomoidea</taxon>
        <taxon>Chironomidae</taxon>
        <taxon>Clunio</taxon>
    </lineage>
</organism>
<dbReference type="PANTHER" id="PTHR15180:SF1">
    <property type="entry name" value="GENERAL TRANSCRIPTION FACTOR 3C POLYPEPTIDE 1"/>
    <property type="match status" value="1"/>
</dbReference>
<feature type="domain" description="B-block binding subunit of TFIIIC" evidence="7">
    <location>
        <begin position="171"/>
        <end position="243"/>
    </location>
</feature>
<accession>A0A1J1IRK1</accession>
<dbReference type="InterPro" id="IPR056467">
    <property type="entry name" value="eWH_GTF3C1"/>
</dbReference>
<evidence type="ECO:0000256" key="2">
    <source>
        <dbReference type="ARBA" id="ARBA00022553"/>
    </source>
</evidence>
<dbReference type="GO" id="GO:0003677">
    <property type="term" value="F:DNA binding"/>
    <property type="evidence" value="ECO:0007669"/>
    <property type="project" value="UniProtKB-KW"/>
</dbReference>
<evidence type="ECO:0000259" key="7">
    <source>
        <dbReference type="Pfam" id="PF04182"/>
    </source>
</evidence>
<feature type="domain" description="General transcription factor 3C polypeptide 1 winged-helix" evidence="8">
    <location>
        <begin position="1"/>
        <end position="156"/>
    </location>
</feature>
<comment type="subcellular location">
    <subcellularLocation>
        <location evidence="1">Nucleus</location>
    </subcellularLocation>
</comment>
<evidence type="ECO:0000313" key="11">
    <source>
        <dbReference type="Proteomes" id="UP000183832"/>
    </source>
</evidence>
<proteinExistence type="predicted"/>
<keyword evidence="4" id="KW-0804">Transcription</keyword>
<protein>
    <submittedName>
        <fullName evidence="10">CLUMA_CG015427, isoform A</fullName>
    </submittedName>
</protein>
<evidence type="ECO:0000256" key="3">
    <source>
        <dbReference type="ARBA" id="ARBA00023125"/>
    </source>
</evidence>
<dbReference type="Pfam" id="PF23704">
    <property type="entry name" value="WHD_GTF3C1_N"/>
    <property type="match status" value="1"/>
</dbReference>
<feature type="domain" description="GTF3C1 extended winged-helix" evidence="9">
    <location>
        <begin position="556"/>
        <end position="654"/>
    </location>
</feature>
<feature type="compositionally biased region" description="Basic and acidic residues" evidence="6">
    <location>
        <begin position="1731"/>
        <end position="1748"/>
    </location>
</feature>
<evidence type="ECO:0000259" key="9">
    <source>
        <dbReference type="Pfam" id="PF24101"/>
    </source>
</evidence>
<evidence type="ECO:0000256" key="4">
    <source>
        <dbReference type="ARBA" id="ARBA00023163"/>
    </source>
</evidence>
<name>A0A1J1IRK1_9DIPT</name>
<dbReference type="InterPro" id="IPR007309">
    <property type="entry name" value="TFIIIC_Bblock-bd"/>
</dbReference>
<dbReference type="GO" id="GO:0000127">
    <property type="term" value="C:transcription factor TFIIIC complex"/>
    <property type="evidence" value="ECO:0007669"/>
    <property type="project" value="InterPro"/>
</dbReference>
<dbReference type="OrthoDB" id="68020at2759"/>
<sequence length="1900" mass="222310">MNSVYVAVEEEIALEGLDGITLDALWFRLSERLNFPLPLHDNFKRVVWKLILARSCYQFFEINENRVTPKRMDRRDYFFNTDIPDEVCKDLLKSVYYIYDFAPVEGDEVRGSCREFKTRKKLKCDAIKDMAVEEVEKVYEQKFVIVASQSIRNAILIPSNIGRECDINNQGYCVLERIGRSRCFGEATSGQFSLSEFLKDHTLIHYYRNSLCKNHLITRQHFLARVRGAQINCQVLHLPRFYTAIQTNNMVMTERLFDFLKKKPNHTAEIECVTKFLNIKLKSLSALVKTRPNIFIYHRKRPYRECYPNATEETYLNKNKTEKMINFFGLVDPNIDIFTFCEPSDDLKPEEETIFNDITNQKFNRALTQQVFQKIIESGKEGVSQCEIGKYFGLSRLNARSVIRRLQREKYISSYLKDEGRHRISKFVAKDVASYTNKDYFEEISRLYKNADTTDTPGSETKISIPITPEVLMSLKTETPLEKPAVQISNINIDKNNKVIRENPSEEPQVPVESEKKYLLSDNAEKITANLKFVNDIYSKHQQNETIIGDIFKKKLSQKVLTRITKILEVIKEKNIIELNILLTTIRQHEADFKEEFCKKSMARLCRKLATDNFLKIIELELKSIKKTVKIIYVAQVNITFDMDLWNPIIEEQKIQHFISHRTREFMTLLPKDISSAISSNSTQSDKKVEFVPKFMKMKLFHEFLFYLIYVCPKEHKKIPIKEAIEIWSKENPMLTDLDEISEKITNCYSTNIGWKLFVTPLNPNDEYKTGWGLLRDIIHRIPLNLFVKIARPRGRSSDIFSSEFHEYLNHPIKCNYLLHFLPWDLREQLFCGRKGVLVIHELCKKLCYCGLLQFGPSRTKEIDQAFIYLNKNASLWDTRSSKSGYLKIEEKEYPIIKFNFDSEETVMKYWDEMYEIATNTDINHKSVASEDETEIGLLSASPEIQKMLKAQTPTSVLINDDGKIPGDHKGAAGLDKAFMVHMNRNWKFSMEKVRTRSVLSSAMVKSKTKKDMSTVVKETAAKIISKTITTIQARYKSKPMGIDPKSKVILKKNFIHNKKVDVLDAVDKEAKKSLKTMRLIWSDVEDKTLLMIKVAMKYVFPHGNKTFFEISPKIYRDILHWRTEKALTKTAKNCFRRLQYLSKSRPLVREQIILYLEELNAIKSFRAKYENLFERVSKIYPSEYVYDAIKIHIVEMVHIIQQIFFDKLMNDKSFLRQDIRQIPSDYDLILKKYSLMNPSAKQATVQNYRNPETTEDIKVFKIMTVIHSAVCCSKDKKNFSYHLFEVYKKFDDYSLNLGLSQLRRASVVTSIKRNKSDLNLLLPQSTSPFHLSARYSMQISSGYVPVELYDEYYEAVKILSSSEGSYKLKRINCGWIYLLAEMISSRNVSLKYDMADKLVMIDPALRNNSKFMEMSENYQRRLDQQVMVSQQKKNLKFSSDDTLDEIFLFKEDPIEYFFKIPSFYLHLICALHSISKNERISTEKWSVIEERCSLKYCIVQEIEYGNKFLEISKETQDSTHPGLDEESWLSDYKKISRKLEDTETMAEEELDSTLIRHSKMLTQLKEFNVSNRTADSFVVNFSTVYVNVDRFEEKEIFEDININKTLTPFNEETRNLWLKTILDSVKWKYEELESRDLQTQLTSIGIASTFEIIQLSEICSHLQTKKCFGATVEELLEIFCDKHRLQQQIKLLMDKKIVLRVGVETIRFVHKEFASYWLIDTFTYIREKQQSADESKEPSPKKIKIDEQCEPSTSQETTESHQTEEKSTIIKIPFFLHSFPWIRVNGTLNRRVFDKWLGTILNYLSTSPCTILSDLCNKFNILTPFEIRNLCEILETIGCVRMTTISEAEVDLFSDYASPKIEPTTYFCPPKKINIEICCNAFQRLAFFIGRKKYKTPFI</sequence>
<dbReference type="InterPro" id="IPR044210">
    <property type="entry name" value="Tfc3-like"/>
</dbReference>
<dbReference type="Proteomes" id="UP000183832">
    <property type="component" value="Unassembled WGS sequence"/>
</dbReference>
<evidence type="ECO:0000256" key="6">
    <source>
        <dbReference type="SAM" id="MobiDB-lite"/>
    </source>
</evidence>
<gene>
    <name evidence="10" type="ORF">CLUMA_CG015427</name>
</gene>
<dbReference type="Pfam" id="PF24101">
    <property type="entry name" value="WHD_GTF3C1"/>
    <property type="match status" value="1"/>
</dbReference>
<keyword evidence="2" id="KW-0597">Phosphoprotein</keyword>
<dbReference type="GO" id="GO:0005634">
    <property type="term" value="C:nucleus"/>
    <property type="evidence" value="ECO:0007669"/>
    <property type="project" value="UniProtKB-SubCell"/>
</dbReference>
<evidence type="ECO:0000313" key="10">
    <source>
        <dbReference type="EMBL" id="CRL02354.1"/>
    </source>
</evidence>
<keyword evidence="5" id="KW-0539">Nucleus</keyword>
<dbReference type="GO" id="GO:0042791">
    <property type="term" value="P:5S class rRNA transcription by RNA polymerase III"/>
    <property type="evidence" value="ECO:0007669"/>
    <property type="project" value="TreeGrafter"/>
</dbReference>
<dbReference type="STRING" id="568069.A0A1J1IRK1"/>
<dbReference type="PANTHER" id="PTHR15180">
    <property type="entry name" value="GENERAL TRANSCRIPTION FACTOR 3C POLYPEPTIDE 1"/>
    <property type="match status" value="1"/>
</dbReference>
<dbReference type="GO" id="GO:0006384">
    <property type="term" value="P:transcription initiation at RNA polymerase III promoter"/>
    <property type="evidence" value="ECO:0007669"/>
    <property type="project" value="InterPro"/>
</dbReference>
<evidence type="ECO:0000256" key="1">
    <source>
        <dbReference type="ARBA" id="ARBA00004123"/>
    </source>
</evidence>
<evidence type="ECO:0000256" key="5">
    <source>
        <dbReference type="ARBA" id="ARBA00023242"/>
    </source>
</evidence>